<evidence type="ECO:0008006" key="6">
    <source>
        <dbReference type="Google" id="ProtNLM"/>
    </source>
</evidence>
<accession>A0A246GJW6</accession>
<comment type="caution">
    <text evidence="3">The sequence shown here is derived from an EMBL/GenBank/DDBJ whole genome shotgun (WGS) entry which is preliminary data.</text>
</comment>
<proteinExistence type="predicted"/>
<keyword evidence="5" id="KW-1185">Reference proteome</keyword>
<reference evidence="2 5" key="2">
    <citation type="submission" date="2024-02" db="EMBL/GenBank/DDBJ databases">
        <title>Comparative Genomic Analysis of Flavobacterium Species Causing Columnaris Disease of Freshwater Fish in Thailand: Insights into Virulence and Resistance Mechanisms.</title>
        <authorList>
            <person name="Nguyen D."/>
            <person name="Chokmangmeepisarn P."/>
            <person name="Khianchaikhan K."/>
            <person name="Morishita M."/>
            <person name="Bunnoy A."/>
            <person name="Rodkhum C."/>
        </authorList>
    </citation>
    <scope>NUCLEOTIDE SEQUENCE [LARGE SCALE GENOMIC DNA]</scope>
    <source>
        <strain evidence="2 5">KCRT2007</strain>
    </source>
</reference>
<evidence type="ECO:0000313" key="5">
    <source>
        <dbReference type="Proteomes" id="UP001621813"/>
    </source>
</evidence>
<feature type="signal peptide" evidence="1">
    <location>
        <begin position="1"/>
        <end position="20"/>
    </location>
</feature>
<name>A0A246GJW6_9FLAO</name>
<dbReference type="Proteomes" id="UP001621813">
    <property type="component" value="Unassembled WGS sequence"/>
</dbReference>
<dbReference type="OrthoDB" id="1148022at2"/>
<dbReference type="EMBL" id="JAZGZR010000001">
    <property type="protein sequence ID" value="MFK7048328.1"/>
    <property type="molecule type" value="Genomic_DNA"/>
</dbReference>
<dbReference type="RefSeq" id="WP_123901252.1">
    <property type="nucleotide sequence ID" value="NZ_CP067378.1"/>
</dbReference>
<evidence type="ECO:0000313" key="2">
    <source>
        <dbReference type="EMBL" id="MFK7048328.1"/>
    </source>
</evidence>
<evidence type="ECO:0000313" key="4">
    <source>
        <dbReference type="Proteomes" id="UP000197768"/>
    </source>
</evidence>
<evidence type="ECO:0000256" key="1">
    <source>
        <dbReference type="SAM" id="SignalP"/>
    </source>
</evidence>
<keyword evidence="1" id="KW-0732">Signal</keyword>
<dbReference type="AlphaFoldDB" id="A0A246GJW6"/>
<feature type="chain" id="PRO_5015075611" description="Gliding motility-associated protein GldM C-terminal domain-containing protein" evidence="1">
    <location>
        <begin position="21"/>
        <end position="173"/>
    </location>
</feature>
<protein>
    <recommendedName>
        <fullName evidence="6">Gliding motility-associated protein GldM C-terminal domain-containing protein</fullName>
    </recommendedName>
</protein>
<gene>
    <name evidence="3" type="ORF">BWK59_04565</name>
    <name evidence="2" type="ORF">V3Q77_00325</name>
</gene>
<dbReference type="Proteomes" id="UP000197768">
    <property type="component" value="Unassembled WGS sequence"/>
</dbReference>
<organism evidence="3 4">
    <name type="scientific">Flavobacterium davisii</name>
    <dbReference type="NCBI Taxonomy" id="2906077"/>
    <lineage>
        <taxon>Bacteria</taxon>
        <taxon>Pseudomonadati</taxon>
        <taxon>Bacteroidota</taxon>
        <taxon>Flavobacteriia</taxon>
        <taxon>Flavobacteriales</taxon>
        <taxon>Flavobacteriaceae</taxon>
        <taxon>Flavobacterium</taxon>
    </lineage>
</organism>
<evidence type="ECO:0000313" key="3">
    <source>
        <dbReference type="EMBL" id="OWP84587.1"/>
    </source>
</evidence>
<reference evidence="3 4" key="1">
    <citation type="journal article" date="2017" name="Infect. Genet. Evol.">
        <title>Comparative genome analysis of fish pathogen Flavobacterium columnare reveals extensive sequence diversity within the species.</title>
        <authorList>
            <person name="Kayansamruaj P."/>
            <person name="Dong H.T."/>
            <person name="Hirono I."/>
            <person name="Kondo H."/>
            <person name="Senapin S."/>
            <person name="Rodkhum C."/>
        </authorList>
    </citation>
    <scope>NUCLEOTIDE SEQUENCE [LARGE SCALE GENOMIC DNA]</scope>
    <source>
        <strain evidence="3 4">1215</strain>
    </source>
</reference>
<sequence>MNILKKLFLCFYMISFYCVAQKNVKNTVIDSCHITQTRQKLDGRFFASPNPILLIVNNSNGIFTTLQFGKRKRKIFMYFKVHDNSVCIEEKKIFDFNFKNGDVIHLENHFPINCDGIFIHQLSRRTFKRLTSLELNSIKVFTVHKNYEILLNKSQNQEIVKDLICLKTYKIKK</sequence>
<dbReference type="EMBL" id="MTCZ01000027">
    <property type="protein sequence ID" value="OWP84587.1"/>
    <property type="molecule type" value="Genomic_DNA"/>
</dbReference>